<dbReference type="Pfam" id="PF07731">
    <property type="entry name" value="Cu-oxidase_2"/>
    <property type="match status" value="1"/>
</dbReference>
<evidence type="ECO:0000256" key="9">
    <source>
        <dbReference type="ARBA" id="ARBA00022989"/>
    </source>
</evidence>
<protein>
    <recommendedName>
        <fullName evidence="23">Iron transport multicopper oxidase FET3</fullName>
    </recommendedName>
</protein>
<dbReference type="Proteomes" id="UP000023758">
    <property type="component" value="Unassembled WGS sequence"/>
</dbReference>
<dbReference type="InterPro" id="IPR033138">
    <property type="entry name" value="Cu_oxidase_CS"/>
</dbReference>
<evidence type="ECO:0000256" key="8">
    <source>
        <dbReference type="ARBA" id="ARBA00022737"/>
    </source>
</evidence>
<evidence type="ECO:0000256" key="14">
    <source>
        <dbReference type="ARBA" id="ARBA00023136"/>
    </source>
</evidence>
<keyword evidence="2" id="KW-0813">Transport</keyword>
<sequence>MAPLVWYCLSLCASLLSCFAHAATITYDFNITWVLKNPDGQFDRPTIGINGKWPLPEIRSKVGDRVIINTNNQLGNQSTSLHFHGLFMNGTGEMDGAVGVNQCRIPPGGSFTYNFTTEQPGTYWYHSHGQGQYPDGLRGPLIIEDPESPHAGKWDEEIVLTLSDWYHEQMPTLIKHFISFANPTGAEPVPQSALMSDTQNLTIAVKPNTTYFIRTINVAALAALYLWIEGHSMRVIEVDGVWTEEYETDMLYLTAAQRYGVLVTTKNETTDNFAMVGSMDTDLFDNIPDDLNPNVTSWLVYDDKKPLPVPKTIDEFEPLDDFLLKPSDSMELFDHVDHSITLDLKMDNLGDGANYAWFNNITYVSPKVPTLYTALDAPRDVAMNPVIYGESTNPFVLEHNEVVEIILNNNDPGKHPFHLHGHNFQLVHRSEEEEGPYTAEQMADFPRVPMRRDTVLANPNGNIVMRFRADNPGAWLFHCHIEWHMDSGLVATIVEAPLALQDQRKAGIKALPAGHIDICQSTQTPYRGNAGGNTTDFLDVSNMNGPPAPPLPAGFTPKGIVALVFSTIAAALGIATIVWYGLGEIKTPGPNGVGVSRVLQ</sequence>
<evidence type="ECO:0000256" key="4">
    <source>
        <dbReference type="ARBA" id="ARBA00022496"/>
    </source>
</evidence>
<dbReference type="SUPFAM" id="SSF49503">
    <property type="entry name" value="Cupredoxins"/>
    <property type="match status" value="3"/>
</dbReference>
<evidence type="ECO:0000256" key="7">
    <source>
        <dbReference type="ARBA" id="ARBA00022729"/>
    </source>
</evidence>
<dbReference type="GO" id="GO:0005507">
    <property type="term" value="F:copper ion binding"/>
    <property type="evidence" value="ECO:0007669"/>
    <property type="project" value="InterPro"/>
</dbReference>
<keyword evidence="10" id="KW-0560">Oxidoreductase</keyword>
<evidence type="ECO:0008006" key="23">
    <source>
        <dbReference type="Google" id="ProtNLM"/>
    </source>
</evidence>
<dbReference type="GO" id="GO:0010106">
    <property type="term" value="P:cellular response to iron ion starvation"/>
    <property type="evidence" value="ECO:0007669"/>
    <property type="project" value="TreeGrafter"/>
</dbReference>
<dbReference type="InterPro" id="IPR001117">
    <property type="entry name" value="Cu-oxidase_2nd"/>
</dbReference>
<dbReference type="Gene3D" id="2.60.40.420">
    <property type="entry name" value="Cupredoxins - blue copper proteins"/>
    <property type="match status" value="3"/>
</dbReference>
<evidence type="ECO:0000259" key="21">
    <source>
        <dbReference type="Pfam" id="PF07732"/>
    </source>
</evidence>
<name>A0A022WFU7_TRIRU</name>
<evidence type="ECO:0000259" key="19">
    <source>
        <dbReference type="Pfam" id="PF00394"/>
    </source>
</evidence>
<dbReference type="InterPro" id="IPR045087">
    <property type="entry name" value="Cu-oxidase_fam"/>
</dbReference>
<dbReference type="EMBL" id="KK207696">
    <property type="protein sequence ID" value="EZF57247.1"/>
    <property type="molecule type" value="Genomic_DNA"/>
</dbReference>
<evidence type="ECO:0000256" key="12">
    <source>
        <dbReference type="ARBA" id="ARBA00023008"/>
    </source>
</evidence>
<keyword evidence="11" id="KW-0408">Iron</keyword>
<feature type="domain" description="Plastocyanin-like" evidence="19">
    <location>
        <begin position="156"/>
        <end position="302"/>
    </location>
</feature>
<dbReference type="OrthoDB" id="2121828at2759"/>
<keyword evidence="15" id="KW-0325">Glycoprotein</keyword>
<dbReference type="PANTHER" id="PTHR11709">
    <property type="entry name" value="MULTI-COPPER OXIDASE"/>
    <property type="match status" value="1"/>
</dbReference>
<organism evidence="22">
    <name type="scientific">Trichophyton rubrum CBS 288.86</name>
    <dbReference type="NCBI Taxonomy" id="1215330"/>
    <lineage>
        <taxon>Eukaryota</taxon>
        <taxon>Fungi</taxon>
        <taxon>Dikarya</taxon>
        <taxon>Ascomycota</taxon>
        <taxon>Pezizomycotina</taxon>
        <taxon>Eurotiomycetes</taxon>
        <taxon>Eurotiomycetidae</taxon>
        <taxon>Onygenales</taxon>
        <taxon>Arthrodermataceae</taxon>
        <taxon>Trichophyton</taxon>
    </lineage>
</organism>
<dbReference type="PROSITE" id="PS00079">
    <property type="entry name" value="MULTICOPPER_OXIDASE1"/>
    <property type="match status" value="2"/>
</dbReference>
<keyword evidence="8" id="KW-0677">Repeat</keyword>
<dbReference type="Pfam" id="PF00394">
    <property type="entry name" value="Cu-oxidase"/>
    <property type="match status" value="1"/>
</dbReference>
<evidence type="ECO:0000259" key="20">
    <source>
        <dbReference type="Pfam" id="PF07731"/>
    </source>
</evidence>
<evidence type="ECO:0000256" key="6">
    <source>
        <dbReference type="ARBA" id="ARBA00022723"/>
    </source>
</evidence>
<evidence type="ECO:0000256" key="13">
    <source>
        <dbReference type="ARBA" id="ARBA00023065"/>
    </source>
</evidence>
<keyword evidence="5 17" id="KW-0812">Transmembrane</keyword>
<dbReference type="GO" id="GO:0033215">
    <property type="term" value="P:reductive iron assimilation"/>
    <property type="evidence" value="ECO:0007669"/>
    <property type="project" value="TreeGrafter"/>
</dbReference>
<evidence type="ECO:0000256" key="2">
    <source>
        <dbReference type="ARBA" id="ARBA00022448"/>
    </source>
</evidence>
<evidence type="ECO:0000256" key="5">
    <source>
        <dbReference type="ARBA" id="ARBA00022692"/>
    </source>
</evidence>
<dbReference type="CDD" id="cd13899">
    <property type="entry name" value="CuRO_3_Fet3p"/>
    <property type="match status" value="1"/>
</dbReference>
<dbReference type="CDD" id="cd13877">
    <property type="entry name" value="CuRO_2_Fet3p_like"/>
    <property type="match status" value="1"/>
</dbReference>
<evidence type="ECO:0000256" key="15">
    <source>
        <dbReference type="ARBA" id="ARBA00023180"/>
    </source>
</evidence>
<keyword evidence="9 17" id="KW-1133">Transmembrane helix</keyword>
<keyword evidence="3" id="KW-1003">Cell membrane</keyword>
<dbReference type="GO" id="GO:0033573">
    <property type="term" value="C:high-affinity iron permease complex"/>
    <property type="evidence" value="ECO:0007669"/>
    <property type="project" value="TreeGrafter"/>
</dbReference>
<keyword evidence="12" id="KW-0186">Copper</keyword>
<feature type="signal peptide" evidence="18">
    <location>
        <begin position="1"/>
        <end position="22"/>
    </location>
</feature>
<evidence type="ECO:0000256" key="3">
    <source>
        <dbReference type="ARBA" id="ARBA00022475"/>
    </source>
</evidence>
<dbReference type="FunFam" id="2.60.40.420:FF:000024">
    <property type="entry name" value="FET5p Multicopper oxidase"/>
    <property type="match status" value="1"/>
</dbReference>
<evidence type="ECO:0000256" key="17">
    <source>
        <dbReference type="SAM" id="Phobius"/>
    </source>
</evidence>
<keyword evidence="4" id="KW-0410">Iron transport</keyword>
<dbReference type="Pfam" id="PF07732">
    <property type="entry name" value="Cu-oxidase_3"/>
    <property type="match status" value="1"/>
</dbReference>
<dbReference type="PROSITE" id="PS00080">
    <property type="entry name" value="MULTICOPPER_OXIDASE2"/>
    <property type="match status" value="1"/>
</dbReference>
<accession>A0A022WFU7</accession>
<evidence type="ECO:0000256" key="11">
    <source>
        <dbReference type="ARBA" id="ARBA00023004"/>
    </source>
</evidence>
<evidence type="ECO:0000256" key="18">
    <source>
        <dbReference type="SAM" id="SignalP"/>
    </source>
</evidence>
<evidence type="ECO:0000256" key="1">
    <source>
        <dbReference type="ARBA" id="ARBA00010609"/>
    </source>
</evidence>
<dbReference type="PANTHER" id="PTHR11709:SF361">
    <property type="entry name" value="IRON TRANSPORT MULTICOPPER OXIDASE FET3"/>
    <property type="match status" value="1"/>
</dbReference>
<comment type="similarity">
    <text evidence="1">Belongs to the multicopper oxidase family.</text>
</comment>
<evidence type="ECO:0000256" key="10">
    <source>
        <dbReference type="ARBA" id="ARBA00023002"/>
    </source>
</evidence>
<feature type="domain" description="Plastocyanin-like" evidence="20">
    <location>
        <begin position="363"/>
        <end position="497"/>
    </location>
</feature>
<keyword evidence="13" id="KW-0406">Ion transport</keyword>
<dbReference type="GO" id="GO:0004322">
    <property type="term" value="F:ferroxidase activity"/>
    <property type="evidence" value="ECO:0007669"/>
    <property type="project" value="TreeGrafter"/>
</dbReference>
<gene>
    <name evidence="22" type="ORF">H103_00476</name>
</gene>
<evidence type="ECO:0000256" key="16">
    <source>
        <dbReference type="ARBA" id="ARBA00037814"/>
    </source>
</evidence>
<proteinExistence type="inferred from homology"/>
<keyword evidence="7 18" id="KW-0732">Signal</keyword>
<comment type="subcellular location">
    <subcellularLocation>
        <location evidence="16">Cell membrane</location>
        <topology evidence="16">Single-pass type I membrane protein</topology>
        <orientation evidence="16">Extracellular side</orientation>
    </subcellularLocation>
</comment>
<dbReference type="FunFam" id="2.60.40.420:FF:000025">
    <property type="entry name" value="FET5p Multicopper oxidase"/>
    <property type="match status" value="1"/>
</dbReference>
<dbReference type="InterPro" id="IPR011707">
    <property type="entry name" value="Cu-oxidase-like_N"/>
</dbReference>
<keyword evidence="14 17" id="KW-0472">Membrane</keyword>
<evidence type="ECO:0000313" key="22">
    <source>
        <dbReference type="EMBL" id="EZF57247.1"/>
    </source>
</evidence>
<feature type="chain" id="PRO_5001508384" description="Iron transport multicopper oxidase FET3" evidence="18">
    <location>
        <begin position="23"/>
        <end position="600"/>
    </location>
</feature>
<dbReference type="InterPro" id="IPR008972">
    <property type="entry name" value="Cupredoxin"/>
</dbReference>
<dbReference type="HOGENOM" id="CLU_006504_7_3_1"/>
<keyword evidence="6" id="KW-0479">Metal-binding</keyword>
<reference evidence="22" key="1">
    <citation type="submission" date="2014-02" db="EMBL/GenBank/DDBJ databases">
        <title>The Genome Sequence of Trichophyton rubrum (morphotype fischeri) CBS 288.86.</title>
        <authorList>
            <consortium name="The Broad Institute Genomics Platform"/>
            <person name="Cuomo C.A."/>
            <person name="White T.C."/>
            <person name="Graser Y."/>
            <person name="Martinez-Rossi N."/>
            <person name="Heitman J."/>
            <person name="Young S.K."/>
            <person name="Zeng Q."/>
            <person name="Gargeya S."/>
            <person name="Abouelleil A."/>
            <person name="Alvarado L."/>
            <person name="Chapman S.B."/>
            <person name="Gainer-Dewar J."/>
            <person name="Goldberg J."/>
            <person name="Griggs A."/>
            <person name="Gujja S."/>
            <person name="Hansen M."/>
            <person name="Howarth C."/>
            <person name="Imamovic A."/>
            <person name="Larimer J."/>
            <person name="Martinez D."/>
            <person name="Murphy C."/>
            <person name="Pearson M.D."/>
            <person name="Persinoti G."/>
            <person name="Poon T."/>
            <person name="Priest M."/>
            <person name="Roberts A.D."/>
            <person name="Saif S."/>
            <person name="Shea T.D."/>
            <person name="Sykes S.N."/>
            <person name="Wortman J."/>
            <person name="Nusbaum C."/>
            <person name="Birren B."/>
        </authorList>
    </citation>
    <scope>NUCLEOTIDE SEQUENCE [LARGE SCALE GENOMIC DNA]</scope>
    <source>
        <strain evidence="22">CBS 288.86</strain>
    </source>
</reference>
<dbReference type="CDD" id="cd13851">
    <property type="entry name" value="CuRO_1_Fet3p"/>
    <property type="match status" value="1"/>
</dbReference>
<dbReference type="InterPro" id="IPR002355">
    <property type="entry name" value="Cu_oxidase_Cu_BS"/>
</dbReference>
<dbReference type="InterPro" id="IPR044130">
    <property type="entry name" value="CuRO_2_Fet3-like"/>
</dbReference>
<feature type="transmembrane region" description="Helical" evidence="17">
    <location>
        <begin position="560"/>
        <end position="582"/>
    </location>
</feature>
<dbReference type="AlphaFoldDB" id="A0A022WFU7"/>
<dbReference type="InterPro" id="IPR011706">
    <property type="entry name" value="Cu-oxidase_C"/>
</dbReference>
<dbReference type="FunFam" id="2.60.40.420:FF:000022">
    <property type="entry name" value="FET5p Multicopper oxidase"/>
    <property type="match status" value="1"/>
</dbReference>
<feature type="domain" description="Plastocyanin-like" evidence="21">
    <location>
        <begin position="31"/>
        <end position="147"/>
    </location>
</feature>